<dbReference type="SUPFAM" id="SSF51206">
    <property type="entry name" value="cAMP-binding domain-like"/>
    <property type="match status" value="1"/>
</dbReference>
<evidence type="ECO:0000256" key="2">
    <source>
        <dbReference type="ARBA" id="ARBA00023125"/>
    </source>
</evidence>
<evidence type="ECO:0000259" key="4">
    <source>
        <dbReference type="PROSITE" id="PS50042"/>
    </source>
</evidence>
<dbReference type="InterPro" id="IPR014710">
    <property type="entry name" value="RmlC-like_jellyroll"/>
</dbReference>
<dbReference type="InterPro" id="IPR000595">
    <property type="entry name" value="cNMP-bd_dom"/>
</dbReference>
<comment type="caution">
    <text evidence="6">The sequence shown here is derived from an EMBL/GenBank/DDBJ whole genome shotgun (WGS) entry which is preliminary data.</text>
</comment>
<feature type="domain" description="HTH crp-type" evidence="5">
    <location>
        <begin position="133"/>
        <end position="207"/>
    </location>
</feature>
<evidence type="ECO:0000313" key="7">
    <source>
        <dbReference type="Proteomes" id="UP000248889"/>
    </source>
</evidence>
<dbReference type="SUPFAM" id="SSF46785">
    <property type="entry name" value="Winged helix' DNA-binding domain"/>
    <property type="match status" value="1"/>
</dbReference>
<keyword evidence="7" id="KW-1185">Reference proteome</keyword>
<dbReference type="Proteomes" id="UP000248889">
    <property type="component" value="Unassembled WGS sequence"/>
</dbReference>
<accession>A0A2X0J769</accession>
<sequence length="218" mass="23117">MSGLGTADRTALLALGAPHTYRADEPLMGEGERTTFAVLLLRGWCTVWAATERGTIILGLRQSGEVVGDMAALDGRPRSASVSALGPVTGLVVPGDRFRVFLASRPHANALLIAQLTERLRHADVERRALASLTVLQRLSGRLVELAERTGQAEGDGRLTIRAPLAQHELAATVGATREAVAKALRLLRDQGLVRTGPGTLVVNDLEPLRLLAAGSDL</sequence>
<dbReference type="Pfam" id="PF00027">
    <property type="entry name" value="cNMP_binding"/>
    <property type="match status" value="1"/>
</dbReference>
<dbReference type="SMART" id="SM00419">
    <property type="entry name" value="HTH_CRP"/>
    <property type="match status" value="1"/>
</dbReference>
<name>A0A2X0J769_9ACTN</name>
<dbReference type="SMART" id="SM00100">
    <property type="entry name" value="cNMP"/>
    <property type="match status" value="1"/>
</dbReference>
<dbReference type="PANTHER" id="PTHR24567:SF74">
    <property type="entry name" value="HTH-TYPE TRANSCRIPTIONAL REGULATOR ARCR"/>
    <property type="match status" value="1"/>
</dbReference>
<dbReference type="GO" id="GO:0003700">
    <property type="term" value="F:DNA-binding transcription factor activity"/>
    <property type="evidence" value="ECO:0007669"/>
    <property type="project" value="TreeGrafter"/>
</dbReference>
<feature type="domain" description="Cyclic nucleotide-binding" evidence="4">
    <location>
        <begin position="1"/>
        <end position="119"/>
    </location>
</feature>
<dbReference type="OrthoDB" id="41390at2"/>
<evidence type="ECO:0000259" key="5">
    <source>
        <dbReference type="PROSITE" id="PS51063"/>
    </source>
</evidence>
<dbReference type="GO" id="GO:0003677">
    <property type="term" value="F:DNA binding"/>
    <property type="evidence" value="ECO:0007669"/>
    <property type="project" value="UniProtKB-KW"/>
</dbReference>
<reference evidence="6 7" key="1">
    <citation type="submission" date="2018-06" db="EMBL/GenBank/DDBJ databases">
        <title>Streptacidiphilus pinicola sp. nov., isolated from pine grove soil.</title>
        <authorList>
            <person name="Roh S.G."/>
            <person name="Park S."/>
            <person name="Kim M.-K."/>
            <person name="Yun B.-R."/>
            <person name="Park J."/>
            <person name="Kim M.J."/>
            <person name="Kim Y.S."/>
            <person name="Kim S.B."/>
        </authorList>
    </citation>
    <scope>NUCLEOTIDE SEQUENCE [LARGE SCALE GENOMIC DNA]</scope>
    <source>
        <strain evidence="6 7">MMS16-CNU450</strain>
    </source>
</reference>
<dbReference type="PANTHER" id="PTHR24567">
    <property type="entry name" value="CRP FAMILY TRANSCRIPTIONAL REGULATORY PROTEIN"/>
    <property type="match status" value="1"/>
</dbReference>
<dbReference type="InterPro" id="IPR018490">
    <property type="entry name" value="cNMP-bd_dom_sf"/>
</dbReference>
<evidence type="ECO:0000256" key="1">
    <source>
        <dbReference type="ARBA" id="ARBA00023015"/>
    </source>
</evidence>
<dbReference type="AlphaFoldDB" id="A0A2X0J769"/>
<proteinExistence type="predicted"/>
<evidence type="ECO:0000256" key="3">
    <source>
        <dbReference type="ARBA" id="ARBA00023163"/>
    </source>
</evidence>
<dbReference type="Gene3D" id="2.60.120.10">
    <property type="entry name" value="Jelly Rolls"/>
    <property type="match status" value="1"/>
</dbReference>
<organism evidence="6 7">
    <name type="scientific">Streptacidiphilus pinicola</name>
    <dbReference type="NCBI Taxonomy" id="2219663"/>
    <lineage>
        <taxon>Bacteria</taxon>
        <taxon>Bacillati</taxon>
        <taxon>Actinomycetota</taxon>
        <taxon>Actinomycetes</taxon>
        <taxon>Kitasatosporales</taxon>
        <taxon>Streptomycetaceae</taxon>
        <taxon>Streptacidiphilus</taxon>
    </lineage>
</organism>
<dbReference type="InterPro" id="IPR036390">
    <property type="entry name" value="WH_DNA-bd_sf"/>
</dbReference>
<dbReference type="PROSITE" id="PS50042">
    <property type="entry name" value="CNMP_BINDING_3"/>
    <property type="match status" value="1"/>
</dbReference>
<dbReference type="GO" id="GO:0005829">
    <property type="term" value="C:cytosol"/>
    <property type="evidence" value="ECO:0007669"/>
    <property type="project" value="TreeGrafter"/>
</dbReference>
<dbReference type="Pfam" id="PF13545">
    <property type="entry name" value="HTH_Crp_2"/>
    <property type="match status" value="1"/>
</dbReference>
<keyword evidence="3" id="KW-0804">Transcription</keyword>
<dbReference type="InterPro" id="IPR050397">
    <property type="entry name" value="Env_Response_Regulators"/>
</dbReference>
<dbReference type="RefSeq" id="WP_111500210.1">
    <property type="nucleotide sequence ID" value="NZ_QKYN01000033.1"/>
</dbReference>
<keyword evidence="2" id="KW-0238">DNA-binding</keyword>
<dbReference type="PROSITE" id="PS51063">
    <property type="entry name" value="HTH_CRP_2"/>
    <property type="match status" value="1"/>
</dbReference>
<dbReference type="EMBL" id="QKYN01000033">
    <property type="protein sequence ID" value="RAG86106.1"/>
    <property type="molecule type" value="Genomic_DNA"/>
</dbReference>
<keyword evidence="1" id="KW-0805">Transcription regulation</keyword>
<evidence type="ECO:0000313" key="6">
    <source>
        <dbReference type="EMBL" id="RAG86106.1"/>
    </source>
</evidence>
<dbReference type="CDD" id="cd00038">
    <property type="entry name" value="CAP_ED"/>
    <property type="match status" value="1"/>
</dbReference>
<dbReference type="InterPro" id="IPR036388">
    <property type="entry name" value="WH-like_DNA-bd_sf"/>
</dbReference>
<dbReference type="Gene3D" id="1.10.10.10">
    <property type="entry name" value="Winged helix-like DNA-binding domain superfamily/Winged helix DNA-binding domain"/>
    <property type="match status" value="1"/>
</dbReference>
<protein>
    <submittedName>
        <fullName evidence="6">Crp/Fnr family transcriptional regulator</fullName>
    </submittedName>
</protein>
<gene>
    <name evidence="6" type="ORF">DN069_08295</name>
</gene>
<dbReference type="InterPro" id="IPR012318">
    <property type="entry name" value="HTH_CRP"/>
</dbReference>